<keyword evidence="2" id="KW-0677">Repeat</keyword>
<feature type="domain" description="C2H2-type" evidence="8">
    <location>
        <begin position="1555"/>
        <end position="1582"/>
    </location>
</feature>
<keyword evidence="3 5" id="KW-0863">Zinc-finger</keyword>
<feature type="region of interest" description="Disordered" evidence="7">
    <location>
        <begin position="3097"/>
        <end position="3126"/>
    </location>
</feature>
<feature type="compositionally biased region" description="Polar residues" evidence="7">
    <location>
        <begin position="343"/>
        <end position="364"/>
    </location>
</feature>
<dbReference type="Proteomes" id="UP000007819">
    <property type="component" value="Chromosome A3"/>
</dbReference>
<feature type="compositionally biased region" description="Polar residues" evidence="7">
    <location>
        <begin position="1248"/>
        <end position="1263"/>
    </location>
</feature>
<evidence type="ECO:0000313" key="10">
    <source>
        <dbReference type="Proteomes" id="UP000007819"/>
    </source>
</evidence>
<dbReference type="PANTHER" id="PTHR24403">
    <property type="entry name" value="ZINC FINGER PROTEIN"/>
    <property type="match status" value="1"/>
</dbReference>
<proteinExistence type="predicted"/>
<dbReference type="GO" id="GO:0008270">
    <property type="term" value="F:zinc ion binding"/>
    <property type="evidence" value="ECO:0007669"/>
    <property type="project" value="UniProtKB-KW"/>
</dbReference>
<feature type="region of interest" description="Disordered" evidence="7">
    <location>
        <begin position="343"/>
        <end position="367"/>
    </location>
</feature>
<dbReference type="OrthoDB" id="6615389at2759"/>
<keyword evidence="10" id="KW-1185">Reference proteome</keyword>
<evidence type="ECO:0000256" key="2">
    <source>
        <dbReference type="ARBA" id="ARBA00022737"/>
    </source>
</evidence>
<dbReference type="GO" id="GO:0005634">
    <property type="term" value="C:nucleus"/>
    <property type="evidence" value="ECO:0007669"/>
    <property type="project" value="TreeGrafter"/>
</dbReference>
<name>A0A8R2JV86_ACYPI</name>
<feature type="region of interest" description="Disordered" evidence="7">
    <location>
        <begin position="2689"/>
        <end position="2748"/>
    </location>
</feature>
<feature type="region of interest" description="Disordered" evidence="7">
    <location>
        <begin position="3257"/>
        <end position="3300"/>
    </location>
</feature>
<evidence type="ECO:0000256" key="7">
    <source>
        <dbReference type="SAM" id="MobiDB-lite"/>
    </source>
</evidence>
<keyword evidence="6" id="KW-0175">Coiled coil</keyword>
<feature type="compositionally biased region" description="Low complexity" evidence="7">
    <location>
        <begin position="144"/>
        <end position="159"/>
    </location>
</feature>
<dbReference type="PROSITE" id="PS00028">
    <property type="entry name" value="ZINC_FINGER_C2H2_1"/>
    <property type="match status" value="5"/>
</dbReference>
<evidence type="ECO:0000259" key="8">
    <source>
        <dbReference type="PROSITE" id="PS50157"/>
    </source>
</evidence>
<feature type="domain" description="C2H2-type" evidence="8">
    <location>
        <begin position="2560"/>
        <end position="2587"/>
    </location>
</feature>
<feature type="compositionally biased region" description="Low complexity" evidence="7">
    <location>
        <begin position="3112"/>
        <end position="3123"/>
    </location>
</feature>
<keyword evidence="1" id="KW-0479">Metal-binding</keyword>
<reference evidence="10" key="1">
    <citation type="submission" date="2010-06" db="EMBL/GenBank/DDBJ databases">
        <authorList>
            <person name="Jiang H."/>
            <person name="Abraham K."/>
            <person name="Ali S."/>
            <person name="Alsbrooks S.L."/>
            <person name="Anim B.N."/>
            <person name="Anosike U.S."/>
            <person name="Attaway T."/>
            <person name="Bandaranaike D.P."/>
            <person name="Battles P.K."/>
            <person name="Bell S.N."/>
            <person name="Bell A.V."/>
            <person name="Beltran B."/>
            <person name="Bickham C."/>
            <person name="Bustamante Y."/>
            <person name="Caleb T."/>
            <person name="Canada A."/>
            <person name="Cardenas V."/>
            <person name="Carter K."/>
            <person name="Chacko J."/>
            <person name="Chandrabose M.N."/>
            <person name="Chavez D."/>
            <person name="Chavez A."/>
            <person name="Chen L."/>
            <person name="Chu H.-S."/>
            <person name="Claassen K.J."/>
            <person name="Cockrell R."/>
            <person name="Collins M."/>
            <person name="Cooper J.A."/>
            <person name="Cree A."/>
            <person name="Curry S.M."/>
            <person name="Da Y."/>
            <person name="Dao M.D."/>
            <person name="Das B."/>
            <person name="Davila M.-L."/>
            <person name="Davy-Carroll L."/>
            <person name="Denson S."/>
            <person name="Dinh H."/>
            <person name="Ebong V.E."/>
            <person name="Edwards J.R."/>
            <person name="Egan A."/>
            <person name="El-Daye J."/>
            <person name="Escobedo L."/>
            <person name="Fernandez S."/>
            <person name="Fernando P.R."/>
            <person name="Flagg N."/>
            <person name="Forbes L.D."/>
            <person name="Fowler R.G."/>
            <person name="Fu Q."/>
            <person name="Gabisi R.A."/>
            <person name="Ganer J."/>
            <person name="Garbino Pronczuk A."/>
            <person name="Garcia R.M."/>
            <person name="Garner T."/>
            <person name="Garrett T.E."/>
            <person name="Gonzalez D.A."/>
            <person name="Hamid H."/>
            <person name="Hawkins E.S."/>
            <person name="Hirani K."/>
            <person name="Hogues M.E."/>
            <person name="Hollins B."/>
            <person name="Hsiao C.-H."/>
            <person name="Jabil R."/>
            <person name="James M.L."/>
            <person name="Jhangiani S.N."/>
            <person name="Johnson B."/>
            <person name="Johnson Q."/>
            <person name="Joshi V."/>
            <person name="Kalu J.B."/>
            <person name="Kam C."/>
            <person name="Kashfia A."/>
            <person name="Keebler J."/>
            <person name="Kisamo H."/>
            <person name="Kovar C.L."/>
            <person name="Lago L.A."/>
            <person name="Lai C.-Y."/>
            <person name="Laidlaw J."/>
            <person name="Lara F."/>
            <person name="Le T.-K."/>
            <person name="Lee S.L."/>
            <person name="Legall F.H."/>
            <person name="Lemon S.J."/>
            <person name="Lewis L.R."/>
            <person name="Li B."/>
            <person name="Liu Y."/>
            <person name="Liu Y.-S."/>
            <person name="Lopez J."/>
            <person name="Lozado R.J."/>
            <person name="Lu J."/>
            <person name="Madu R.C."/>
            <person name="Maheshwari M."/>
            <person name="Maheshwari R."/>
            <person name="Malloy K."/>
            <person name="Martinez E."/>
            <person name="Mathew T."/>
            <person name="Mercado I.C."/>
            <person name="Mercado C."/>
            <person name="Meyer B."/>
            <person name="Montgomery K."/>
            <person name="Morgan M.B."/>
            <person name="Munidasa M."/>
            <person name="Nazareth L.V."/>
            <person name="Nelson J."/>
            <person name="Ng B.M."/>
            <person name="Nguyen N.B."/>
            <person name="Nguyen P.Q."/>
            <person name="Nguyen T."/>
            <person name="Obregon M."/>
            <person name="Okwuonu G.O."/>
            <person name="Onwere C.G."/>
            <person name="Orozco G."/>
            <person name="Parra A."/>
            <person name="Patel S."/>
            <person name="Patil S."/>
            <person name="Perez A."/>
            <person name="Perez Y."/>
            <person name="Pham C."/>
            <person name="Primus E.L."/>
            <person name="Pu L.-L."/>
            <person name="Puazo M."/>
            <person name="Qin X."/>
            <person name="Quiroz J.B."/>
            <person name="Reese J."/>
            <person name="Richards S."/>
            <person name="Rives C.M."/>
            <person name="Robberts R."/>
            <person name="Ruiz S.J."/>
            <person name="Ruiz M.J."/>
            <person name="Santibanez J."/>
            <person name="Schneider B.W."/>
            <person name="Sisson I."/>
            <person name="Smith M."/>
            <person name="Sodergren E."/>
            <person name="Song X.-Z."/>
            <person name="Song B.B."/>
            <person name="Summersgill H."/>
            <person name="Thelus R."/>
            <person name="Thornton R.D."/>
            <person name="Trejos Z.Y."/>
            <person name="Usmani K."/>
            <person name="Vattathil S."/>
            <person name="Villasana D."/>
            <person name="Walker D.L."/>
            <person name="Wang S."/>
            <person name="Wang K."/>
            <person name="White C.S."/>
            <person name="Williams A.C."/>
            <person name="Williamson J."/>
            <person name="Wilson K."/>
            <person name="Woghiren I.O."/>
            <person name="Woodworth J.R."/>
            <person name="Worley K.C."/>
            <person name="Wright R.A."/>
            <person name="Wu W."/>
            <person name="Young L."/>
            <person name="Zhang L."/>
            <person name="Zhang J."/>
            <person name="Zhu Y."/>
            <person name="Muzny D.M."/>
            <person name="Weinstock G."/>
            <person name="Gibbs R.A."/>
        </authorList>
    </citation>
    <scope>NUCLEOTIDE SEQUENCE [LARGE SCALE GENOMIC DNA]</scope>
    <source>
        <strain evidence="10">LSR1</strain>
    </source>
</reference>
<evidence type="ECO:0000256" key="3">
    <source>
        <dbReference type="ARBA" id="ARBA00022771"/>
    </source>
</evidence>
<evidence type="ECO:0000256" key="5">
    <source>
        <dbReference type="PROSITE-ProRule" id="PRU00042"/>
    </source>
</evidence>
<feature type="compositionally biased region" description="Polar residues" evidence="7">
    <location>
        <begin position="524"/>
        <end position="535"/>
    </location>
</feature>
<feature type="region of interest" description="Disordered" evidence="7">
    <location>
        <begin position="475"/>
        <end position="498"/>
    </location>
</feature>
<organism evidence="9 10">
    <name type="scientific">Acyrthosiphon pisum</name>
    <name type="common">Pea aphid</name>
    <dbReference type="NCBI Taxonomy" id="7029"/>
    <lineage>
        <taxon>Eukaryota</taxon>
        <taxon>Metazoa</taxon>
        <taxon>Ecdysozoa</taxon>
        <taxon>Arthropoda</taxon>
        <taxon>Hexapoda</taxon>
        <taxon>Insecta</taxon>
        <taxon>Pterygota</taxon>
        <taxon>Neoptera</taxon>
        <taxon>Paraneoptera</taxon>
        <taxon>Hemiptera</taxon>
        <taxon>Sternorrhyncha</taxon>
        <taxon>Aphidomorpha</taxon>
        <taxon>Aphidoidea</taxon>
        <taxon>Aphididae</taxon>
        <taxon>Macrosiphini</taxon>
        <taxon>Acyrthosiphon</taxon>
    </lineage>
</organism>
<feature type="region of interest" description="Disordered" evidence="7">
    <location>
        <begin position="1071"/>
        <end position="1090"/>
    </location>
</feature>
<dbReference type="SMART" id="SM00355">
    <property type="entry name" value="ZnF_C2H2"/>
    <property type="match status" value="21"/>
</dbReference>
<dbReference type="GO" id="GO:0045944">
    <property type="term" value="P:positive regulation of transcription by RNA polymerase II"/>
    <property type="evidence" value="ECO:0007669"/>
    <property type="project" value="TreeGrafter"/>
</dbReference>
<evidence type="ECO:0000256" key="4">
    <source>
        <dbReference type="ARBA" id="ARBA00022833"/>
    </source>
</evidence>
<keyword evidence="4" id="KW-0862">Zinc</keyword>
<feature type="domain" description="C2H2-type" evidence="8">
    <location>
        <begin position="1527"/>
        <end position="1554"/>
    </location>
</feature>
<dbReference type="InterPro" id="IPR050688">
    <property type="entry name" value="Zinc_finger/UBP_domain"/>
</dbReference>
<dbReference type="SUPFAM" id="SSF57667">
    <property type="entry name" value="beta-beta-alpha zinc fingers"/>
    <property type="match status" value="1"/>
</dbReference>
<dbReference type="InterPro" id="IPR036236">
    <property type="entry name" value="Znf_C2H2_sf"/>
</dbReference>
<dbReference type="PROSITE" id="PS50157">
    <property type="entry name" value="ZINC_FINGER_C2H2_2"/>
    <property type="match status" value="4"/>
</dbReference>
<evidence type="ECO:0000256" key="1">
    <source>
        <dbReference type="ARBA" id="ARBA00022723"/>
    </source>
</evidence>
<feature type="domain" description="C2H2-type" evidence="8">
    <location>
        <begin position="2105"/>
        <end position="2134"/>
    </location>
</feature>
<reference evidence="9" key="2">
    <citation type="submission" date="2022-06" db="UniProtKB">
        <authorList>
            <consortium name="EnsemblMetazoa"/>
        </authorList>
    </citation>
    <scope>IDENTIFICATION</scope>
</reference>
<dbReference type="Gene3D" id="3.30.160.60">
    <property type="entry name" value="Classic Zinc Finger"/>
    <property type="match status" value="2"/>
</dbReference>
<dbReference type="PANTHER" id="PTHR24403:SF67">
    <property type="entry name" value="FI01116P-RELATED"/>
    <property type="match status" value="1"/>
</dbReference>
<dbReference type="InterPro" id="IPR013087">
    <property type="entry name" value="Znf_C2H2_type"/>
</dbReference>
<feature type="coiled-coil region" evidence="6">
    <location>
        <begin position="992"/>
        <end position="1026"/>
    </location>
</feature>
<evidence type="ECO:0000313" key="9">
    <source>
        <dbReference type="EnsemblMetazoa" id="XP_029347086.1"/>
    </source>
</evidence>
<feature type="compositionally biased region" description="Polar residues" evidence="7">
    <location>
        <begin position="2737"/>
        <end position="2748"/>
    </location>
</feature>
<protein>
    <recommendedName>
        <fullName evidence="8">C2H2-type domain-containing protein</fullName>
    </recommendedName>
</protein>
<evidence type="ECO:0000256" key="6">
    <source>
        <dbReference type="SAM" id="Coils"/>
    </source>
</evidence>
<feature type="compositionally biased region" description="Acidic residues" evidence="7">
    <location>
        <begin position="3289"/>
        <end position="3300"/>
    </location>
</feature>
<dbReference type="EnsemblMetazoa" id="XM_029491226.1">
    <property type="protein sequence ID" value="XP_029347086.1"/>
    <property type="gene ID" value="LOC100161455"/>
</dbReference>
<feature type="region of interest" description="Disordered" evidence="7">
    <location>
        <begin position="1237"/>
        <end position="1265"/>
    </location>
</feature>
<feature type="compositionally biased region" description="Polar residues" evidence="7">
    <location>
        <begin position="2692"/>
        <end position="2715"/>
    </location>
</feature>
<feature type="region of interest" description="Disordered" evidence="7">
    <location>
        <begin position="144"/>
        <end position="164"/>
    </location>
</feature>
<feature type="region of interest" description="Disordered" evidence="7">
    <location>
        <begin position="511"/>
        <end position="537"/>
    </location>
</feature>
<sequence length="3300" mass="377318">MGDADDPPRDANQPSRNDALVAPEEDEHYYGKLLTHLQTFLPFLTEVINNSELLDILPDRVSKLRYLYELVDAKRLLMSLDLSCDLWLSPDRLKTCKKVFYDLYDNYSNPLNYYLPPDFKTSWMQETKLNDEENNVSLEVRCTSNKSNQNQNSESELSNIIPEPSTSYENIVNNQMDLPPNNENIINKNVEIGESSCSKNSINDSLLAKNDLPEFSDSRIRLNKIIGFATNASIEKLNKSDASIPHTELSTQIFDEMIKQKNGPVIYKDMLKGINMDDIDVNYVKNVIDGIKRASCVEPVQPPPLPPSDLMDLGASRINLMSTTEPNSSDVTRDNVLLSKSSTNSRVQLNTETNKLSKTGSSNETKPKFISALKPGTLIDLENSKVVRASLHIESLRPVIKSNEKSTEVKTSLVDIVPRDPRIRHKTLLTSGKNVNPFNTPASLISIAPYTPFAPNRDNSNAKLFDTRAQEIYNGQSSSSHTNLQPLNPQFSSEHNGNSIQLKNRSLSLNQNKHNRSDDKKNDYSQFSNPTQMHVNPSHIEPLTKYCDPVPYKFHCNDASKRDPRTLKSVKTTVHPNYKEHREAKLREQMKGYLKNKNQMNQDHNQYRSLVNEKIEKSNIIDSSYNTFGPVNETANIKKFKIPKIKHNEELSDNSKERYSKLKTFGDNKNDTDVLTTEKKSKIHLKSDTIREQYLVNDQKSETNKSKNSKKDLKIIDKIIDSGTDKTSEIEITKNSNTDGDLIIKTMMDNKSEKVSCPEMNLKEITVDIPSKVNKEELDSKSEQSSILINPPLKTKPKKHKKYSKEKEFEKIIKEAAESLNDDGWGPRTRTRSSVMKKEGIVKTIKVNNLKSKFEKDNTTKNYKKLESGECSKELDNGSIPNLEDVSGRTEIKHNIISSTSKEQSGVVNSTTTEIVCKSQEKNIVSSNEINSTADSIPKIDDKALIDILKNPKFMTVMSIFQDEDKMEKLNKLLESSDVNTNDDKFKKKSILSKEQIEIDEKKKIRRKMKKEKRKLRKMNKSISAESSIEESKNEFFNDISGNNFNQAENIVKTKRKNSFLNEFYDGNTSSENINSHSSTDQHKLKPIKRKKSKESYGSFEILKDKCKPELKDLKIVIAKFDKNIKRSDNCSSDISSTSNDIQINNKPKNIEIAQEIISKKPFLGPLSVKLARQKMEIEKNNSQDECDIKNSFEFKTKKLRKGSKSIDKFNKKEKLNSETLNSLMIEQPIVLIRPIQNPKPFDDETNSNKSVEQNSNTSTFTVNKPEIKKARPSELDKLHADISEMFDCEAVLNASNIRQCRTNKQIDYVNTNVFMSKKKKMSNIEPLDSNDDQNELDCNVRKTNNTKKKVKKSTVKLNTKKKIVKKSMANKTLPPVVVKTAVLNKKSNKQQNKLKKSKKRNKKFMKSNRKQFKVVSSDDFELNNVLKNNISTEITSKIVSENKFKDKLYFQTADNFLECKFCNYKDKGLNIVRHYKDQHGEEEVLPSRLPKNCTESLIHQSLKENFVYPNPQDLEPICHRSVNVNYTCVFCQVIFHDYFKFYDHITGHTGEYRYKCKMCEQIYSNEDDLNNHILEHTDYDKTGGISHLIFPNPIRGKYIFGYLCSFCYYVQLHYNNIVKHMASQHFDEDKKLNGHWTAIRISMSVSDKMYTGSSIDFDNLVGCLPPIESDQVISKSKDNEDQNQQSTVMDLNALSNEQNQPNSFLSIKKEFNEQNIDEIPKESSIDENLPKSVTHANPPVTAYDKVLEPTKFQFLPEQAYQSPKKESRITTETLATEYFEYTLKDKSKKCVIAGLSCELINSMLLFKCSVSNCRENQFSTVIFIDYSKHVNKNHQFVVWDGHCEACHHKLPIVSEQHYVRDALEHLVSHHLTLKNNEQHPNTTANLGGSNIECLSSCQDTVKNTPCVENFLKVRCLPGDKLSIHKPSSSSITNICEMSFDESCDETNSNGENDFIENNMFGNPEQSSHNILLGTQCLTSVNLNINHGSNDERFPSQTTGVKSLKKGKVNTLKINSSASDDSDLNMWMNVKTNREVILPNSEIFLEEGQQIVNNGAPVDGTICCLIDTAYTKDYIRKVRELPMNVMKTRLAFNEMSALPRLLGLFKCMDRTCTKIFSSKDLFKLHMKLHFSNAEKKKKNQIYNVEQFKMCAYCFKLFDDEESLANHISEKYTFCEYFCPHCFYRAYTASHVLIHQSVIHTNISKHCIIKLEYDDGVCKYPKEMLLVVDFKEFVLPYKCNVGCCGFSCYLQNEFVEHLNQEHQQCDKFCCYICANKDDGEGFFALQPNLMITHFKLHNLNKYQCIFCLFGTEISDSMIKHLALEHFEYEPLCLERSTVSDNCESKNIRNLKILKLTKVIDNGMVETVNLPMEAISAPEVLPQRSKKRSIECPDVLSAAMKSARIDEGSQAADTIVITVPDSAQMAESSTSMSSVIDNEFIMIDDVNQNDMQETLKINRIWSESNNKEKEPKVSSNDDIIIIDDEDDDDLLEKELNEGPSKRICLEVEESINGSNKAKRLAYPIIELDKLFVCKECEKVFSNGQMYSEHLNVCPFWDYSAGKKCVHCAKVFKTILNMTEHVKLHGPDRFKCSLCNLKVPSQRAITHHMRNSHKIINLDFVPETSNLTNLNKDDFIVFEDKTIEQKKQKTNSLLTCTQCSFKGITRKIIVSHMKAVHNAEQNVDCEDNLYKITPEQPNDANNSVNSLMPQQNEQQNASLKRKRSTNFGNQKGSPKAKTIIKNQSKTFSPDTIDSIPKSHIFSDPISCSLCTYSTKVRSNLVIHLNGHTKGQDNTTKEIVNPVPSIGKCDLMFDKMINLSASAFDAMNTEKIKRDELDKKIVEVAPDETLNTEIFPQFIPKNMRYKCSVTRCTYTGVTEDMLKKHISILHPTHECYICPHCLPPCIISKFVERNQIEFHLMHHGANLYRCQYCEYIDFNRVEMRTHMRNTHLSEITSSVQSNIIVIRQTMLEDDSIDRGRSKAPSNVPQWVCNICSNSLRYTENEIKSHIVMAHKVSNMFKCPMCQFEHEDDNANVFEEHYKSQHPSVAVKCLRVFEKISDKEELHKQSKHLGGTENILEQQALESIEPTLVPPTCRGIPIESTPLKTSNKSRGMAKSPKSATKSSPIQPHKQKTLIDVFNKNDKLGAISSNGYFVCPKCCVFETMNIELFRDHLYKEVNYKTWKCLICFEISDSPKKMAWHVKKHGIGSKYEKIEDGEKLKWVDRVIGHQHMLLTEFNKNSKAKHVKSVESSKAIIVNSKRTSYSPTKKKNNEREKKALVSQPTPDPVSNDDIIDLVDDSDDE</sequence>
<accession>A0A8R2JV86</accession>